<protein>
    <submittedName>
        <fullName evidence="3">Uncharacterized protein</fullName>
    </submittedName>
</protein>
<feature type="region of interest" description="Disordered" evidence="1">
    <location>
        <begin position="93"/>
        <end position="116"/>
    </location>
</feature>
<sequence>MVRLFAIVLTTLCAAAGALALPLGDSEPKGPTDAEFLAPARRAQAVRRTNPVDAEFLSPRTQGKGPVDAEFLAPAVIGRDTFLEKGPSDSHFLAPAKRNQPDGPVDAEFLRPARFA</sequence>
<organism evidence="3 4">
    <name type="scientific">Postia placenta MAD-698-R-SB12</name>
    <dbReference type="NCBI Taxonomy" id="670580"/>
    <lineage>
        <taxon>Eukaryota</taxon>
        <taxon>Fungi</taxon>
        <taxon>Dikarya</taxon>
        <taxon>Basidiomycota</taxon>
        <taxon>Agaricomycotina</taxon>
        <taxon>Agaricomycetes</taxon>
        <taxon>Polyporales</taxon>
        <taxon>Adustoporiaceae</taxon>
        <taxon>Rhodonia</taxon>
    </lineage>
</organism>
<keyword evidence="4" id="KW-1185">Reference proteome</keyword>
<name>A0A1X6NAY5_9APHY</name>
<dbReference type="RefSeq" id="XP_024342528.1">
    <property type="nucleotide sequence ID" value="XM_024484050.1"/>
</dbReference>
<dbReference type="OrthoDB" id="10289835at2759"/>
<reference evidence="3 4" key="1">
    <citation type="submission" date="2017-04" db="EMBL/GenBank/DDBJ databases">
        <title>Genome Sequence of the Model Brown-Rot Fungus Postia placenta SB12.</title>
        <authorList>
            <consortium name="DOE Joint Genome Institute"/>
            <person name="Gaskell J."/>
            <person name="Kersten P."/>
            <person name="Larrondo L.F."/>
            <person name="Canessa P."/>
            <person name="Martinez D."/>
            <person name="Hibbett D."/>
            <person name="Schmoll M."/>
            <person name="Kubicek C.P."/>
            <person name="Martinez A.T."/>
            <person name="Yadav J."/>
            <person name="Master E."/>
            <person name="Magnuson J.K."/>
            <person name="James T."/>
            <person name="Yaver D."/>
            <person name="Berka R."/>
            <person name="Labutti K."/>
            <person name="Lipzen A."/>
            <person name="Aerts A."/>
            <person name="Barry K."/>
            <person name="Henrissat B."/>
            <person name="Blanchette R."/>
            <person name="Grigoriev I."/>
            <person name="Cullen D."/>
        </authorList>
    </citation>
    <scope>NUCLEOTIDE SEQUENCE [LARGE SCALE GENOMIC DNA]</scope>
    <source>
        <strain evidence="3 4">MAD-698-R-SB12</strain>
    </source>
</reference>
<feature type="chain" id="PRO_5010886744" evidence="2">
    <location>
        <begin position="21"/>
        <end position="116"/>
    </location>
</feature>
<keyword evidence="2" id="KW-0732">Signal</keyword>
<evidence type="ECO:0000256" key="1">
    <source>
        <dbReference type="SAM" id="MobiDB-lite"/>
    </source>
</evidence>
<dbReference type="Proteomes" id="UP000194127">
    <property type="component" value="Unassembled WGS sequence"/>
</dbReference>
<proteinExistence type="predicted"/>
<feature type="signal peptide" evidence="2">
    <location>
        <begin position="1"/>
        <end position="20"/>
    </location>
</feature>
<evidence type="ECO:0000313" key="3">
    <source>
        <dbReference type="EMBL" id="OSX65734.1"/>
    </source>
</evidence>
<dbReference type="AlphaFoldDB" id="A0A1X6NAY5"/>
<evidence type="ECO:0000256" key="2">
    <source>
        <dbReference type="SAM" id="SignalP"/>
    </source>
</evidence>
<dbReference type="GeneID" id="36328999"/>
<evidence type="ECO:0000313" key="4">
    <source>
        <dbReference type="Proteomes" id="UP000194127"/>
    </source>
</evidence>
<accession>A0A1X6NAY5</accession>
<dbReference type="EMBL" id="KZ110592">
    <property type="protein sequence ID" value="OSX65734.1"/>
    <property type="molecule type" value="Genomic_DNA"/>
</dbReference>
<gene>
    <name evidence="3" type="ORF">POSPLADRAFT_1131262</name>
</gene>